<keyword evidence="1" id="KW-0805">Transcription regulation</keyword>
<protein>
    <submittedName>
        <fullName evidence="6">TetR/AcrR family transcriptional regulator</fullName>
    </submittedName>
</protein>
<evidence type="ECO:0000256" key="4">
    <source>
        <dbReference type="PROSITE-ProRule" id="PRU00335"/>
    </source>
</evidence>
<evidence type="ECO:0000259" key="5">
    <source>
        <dbReference type="PROSITE" id="PS50977"/>
    </source>
</evidence>
<dbReference type="PANTHER" id="PTHR30055:SF234">
    <property type="entry name" value="HTH-TYPE TRANSCRIPTIONAL REGULATOR BETI"/>
    <property type="match status" value="1"/>
</dbReference>
<feature type="domain" description="HTH tetR-type" evidence="5">
    <location>
        <begin position="10"/>
        <end position="70"/>
    </location>
</feature>
<accession>A0ABM9LRP0</accession>
<evidence type="ECO:0000256" key="3">
    <source>
        <dbReference type="ARBA" id="ARBA00023163"/>
    </source>
</evidence>
<keyword evidence="2 4" id="KW-0238">DNA-binding</keyword>
<evidence type="ECO:0000256" key="1">
    <source>
        <dbReference type="ARBA" id="ARBA00023015"/>
    </source>
</evidence>
<evidence type="ECO:0000313" key="6">
    <source>
        <dbReference type="EMBL" id="CAJ1503557.1"/>
    </source>
</evidence>
<dbReference type="InterPro" id="IPR009057">
    <property type="entry name" value="Homeodomain-like_sf"/>
</dbReference>
<dbReference type="InterPro" id="IPR023772">
    <property type="entry name" value="DNA-bd_HTH_TetR-type_CS"/>
</dbReference>
<evidence type="ECO:0000256" key="2">
    <source>
        <dbReference type="ARBA" id="ARBA00023125"/>
    </source>
</evidence>
<dbReference type="PROSITE" id="PS50977">
    <property type="entry name" value="HTH_TETR_2"/>
    <property type="match status" value="1"/>
</dbReference>
<dbReference type="Gene3D" id="1.10.357.10">
    <property type="entry name" value="Tetracycline Repressor, domain 2"/>
    <property type="match status" value="1"/>
</dbReference>
<dbReference type="SUPFAM" id="SSF46689">
    <property type="entry name" value="Homeodomain-like"/>
    <property type="match status" value="1"/>
</dbReference>
<name>A0ABM9LRP0_9MYCO</name>
<dbReference type="PANTHER" id="PTHR30055">
    <property type="entry name" value="HTH-TYPE TRANSCRIPTIONAL REGULATOR RUTR"/>
    <property type="match status" value="1"/>
</dbReference>
<dbReference type="Pfam" id="PF00440">
    <property type="entry name" value="TetR_N"/>
    <property type="match status" value="1"/>
</dbReference>
<proteinExistence type="predicted"/>
<gene>
    <name evidence="6" type="ORF">MU0053_002465</name>
</gene>
<dbReference type="PROSITE" id="PS01081">
    <property type="entry name" value="HTH_TETR_1"/>
    <property type="match status" value="1"/>
</dbReference>
<sequence>MARTQQQRREETVARLLDASIETIIDVGYAKASAAVIARRAKVSDGALFRHFPTMGDFMAATAYEVMRRQLELFTKRVAEIPAQPPLPAVLTILRDVTGNDTNTVMYELLIAARTDAKLRATLPDVLAEYATHIYETASTIPGFEGIPEGEFATAVALLLNAFDGAAIIRSVLPQPEFEDARIALLAKLFSAEPAPGGRIGR</sequence>
<dbReference type="InterPro" id="IPR050109">
    <property type="entry name" value="HTH-type_TetR-like_transc_reg"/>
</dbReference>
<keyword evidence="7" id="KW-1185">Reference proteome</keyword>
<dbReference type="RefSeq" id="WP_308482595.1">
    <property type="nucleotide sequence ID" value="NZ_OY726397.1"/>
</dbReference>
<organism evidence="6 7">
    <name type="scientific">[Mycobacterium] burgundiense</name>
    <dbReference type="NCBI Taxonomy" id="3064286"/>
    <lineage>
        <taxon>Bacteria</taxon>
        <taxon>Bacillati</taxon>
        <taxon>Actinomycetota</taxon>
        <taxon>Actinomycetes</taxon>
        <taxon>Mycobacteriales</taxon>
        <taxon>Mycobacteriaceae</taxon>
        <taxon>Mycolicibacterium</taxon>
    </lineage>
</organism>
<dbReference type="InterPro" id="IPR001647">
    <property type="entry name" value="HTH_TetR"/>
</dbReference>
<reference evidence="6 7" key="1">
    <citation type="submission" date="2023-08" db="EMBL/GenBank/DDBJ databases">
        <authorList>
            <person name="Folkvardsen B D."/>
            <person name="Norman A."/>
        </authorList>
    </citation>
    <scope>NUCLEOTIDE SEQUENCE [LARGE SCALE GENOMIC DNA]</scope>
    <source>
        <strain evidence="6 7">Mu0053</strain>
    </source>
</reference>
<dbReference type="Proteomes" id="UP001190465">
    <property type="component" value="Chromosome"/>
</dbReference>
<dbReference type="EMBL" id="OY726397">
    <property type="protein sequence ID" value="CAJ1503557.1"/>
    <property type="molecule type" value="Genomic_DNA"/>
</dbReference>
<feature type="DNA-binding region" description="H-T-H motif" evidence="4">
    <location>
        <begin position="33"/>
        <end position="52"/>
    </location>
</feature>
<keyword evidence="3" id="KW-0804">Transcription</keyword>
<evidence type="ECO:0000313" key="7">
    <source>
        <dbReference type="Proteomes" id="UP001190465"/>
    </source>
</evidence>